<keyword evidence="10" id="KW-0347">Helicase</keyword>
<dbReference type="PROSITE" id="PS51195">
    <property type="entry name" value="Q_MOTIF"/>
    <property type="match status" value="1"/>
</dbReference>
<dbReference type="SMART" id="SM00487">
    <property type="entry name" value="DEXDc"/>
    <property type="match status" value="1"/>
</dbReference>
<dbReference type="GO" id="GO:0016787">
    <property type="term" value="F:hydrolase activity"/>
    <property type="evidence" value="ECO:0007669"/>
    <property type="project" value="UniProtKB-KW"/>
</dbReference>
<feature type="region of interest" description="Disordered" evidence="23">
    <location>
        <begin position="866"/>
        <end position="897"/>
    </location>
</feature>
<feature type="short sequence motif" description="Q motif" evidence="22">
    <location>
        <begin position="1043"/>
        <end position="1071"/>
    </location>
</feature>
<dbReference type="InterPro" id="IPR001650">
    <property type="entry name" value="Helicase_C-like"/>
</dbReference>
<comment type="subunit">
    <text evidence="19">The phosphorylated form (by SRPK2) is a component of the U4/U6-U5 tri-snRNP complex composed of the U4, U6 and U5 snRNAs and at least PRPF3, PRPF4, PRPF6, PRPF8, PRPF31, SNRNP200, TXNL4A, WDR57, SNRNP40, DDX23, CD2BP2, PPIH, SNU13, EFTUD2, SART1 and USP39. Identified in the spliceosome C complex. Interacts with ERBB4. Interacts with ERCC6.</text>
</comment>
<keyword evidence="6" id="KW-0507">mRNA processing</keyword>
<dbReference type="InterPro" id="IPR014001">
    <property type="entry name" value="Helicase_ATP-bd"/>
</dbReference>
<feature type="transmembrane region" description="Helical" evidence="24">
    <location>
        <begin position="227"/>
        <end position="246"/>
    </location>
</feature>
<evidence type="ECO:0000256" key="7">
    <source>
        <dbReference type="ARBA" id="ARBA00022692"/>
    </source>
</evidence>
<protein>
    <recommendedName>
        <fullName evidence="20">Probable ATP-dependent RNA helicase DDX23</fullName>
        <ecNumber evidence="4">3.6.4.13</ecNumber>
    </recommendedName>
    <alternativeName>
        <fullName evidence="21">DEAD box protein 23</fullName>
    </alternativeName>
</protein>
<dbReference type="GO" id="GO:0005524">
    <property type="term" value="F:ATP binding"/>
    <property type="evidence" value="ECO:0007669"/>
    <property type="project" value="UniProtKB-KW"/>
</dbReference>
<evidence type="ECO:0000256" key="5">
    <source>
        <dbReference type="ARBA" id="ARBA00022475"/>
    </source>
</evidence>
<keyword evidence="12 24" id="KW-1133">Transmembrane helix</keyword>
<dbReference type="InterPro" id="IPR011545">
    <property type="entry name" value="DEAD/DEAH_box_helicase_dom"/>
</dbReference>
<evidence type="ECO:0000313" key="28">
    <source>
        <dbReference type="EMBL" id="PVD30127.1"/>
    </source>
</evidence>
<evidence type="ECO:0000259" key="27">
    <source>
        <dbReference type="PROSITE" id="PS51195"/>
    </source>
</evidence>
<evidence type="ECO:0000259" key="26">
    <source>
        <dbReference type="PROSITE" id="PS51194"/>
    </source>
</evidence>
<dbReference type="InterPro" id="IPR000629">
    <property type="entry name" value="RNA-helicase_DEAD-box_CS"/>
</dbReference>
<feature type="transmembrane region" description="Helical" evidence="24">
    <location>
        <begin position="343"/>
        <end position="367"/>
    </location>
</feature>
<dbReference type="GO" id="GO:0005886">
    <property type="term" value="C:plasma membrane"/>
    <property type="evidence" value="ECO:0007669"/>
    <property type="project" value="UniProtKB-SubCell"/>
</dbReference>
<evidence type="ECO:0000256" key="1">
    <source>
        <dbReference type="ARBA" id="ARBA00004123"/>
    </source>
</evidence>
<dbReference type="InterPro" id="IPR011657">
    <property type="entry name" value="CNT_C_dom"/>
</dbReference>
<keyword evidence="7 24" id="KW-0812">Transmembrane</keyword>
<evidence type="ECO:0000256" key="23">
    <source>
        <dbReference type="SAM" id="MobiDB-lite"/>
    </source>
</evidence>
<dbReference type="InterPro" id="IPR057479">
    <property type="entry name" value="PRP28/DDX23-like_helical"/>
</dbReference>
<feature type="region of interest" description="Disordered" evidence="23">
    <location>
        <begin position="692"/>
        <end position="796"/>
    </location>
</feature>
<dbReference type="FunFam" id="3.40.50.300:FF:000520">
    <property type="entry name" value="probable ATP-dependent RNA helicase DDX23"/>
    <property type="match status" value="1"/>
</dbReference>
<feature type="transmembrane region" description="Helical" evidence="24">
    <location>
        <begin position="276"/>
        <end position="296"/>
    </location>
</feature>
<feature type="transmembrane region" description="Helical" evidence="24">
    <location>
        <begin position="252"/>
        <end position="269"/>
    </location>
</feature>
<evidence type="ECO:0000256" key="8">
    <source>
        <dbReference type="ARBA" id="ARBA00022741"/>
    </source>
</evidence>
<dbReference type="Pfam" id="PF00271">
    <property type="entry name" value="Helicase_C"/>
    <property type="match status" value="1"/>
</dbReference>
<dbReference type="PANTHER" id="PTHR10590:SF4">
    <property type="entry name" value="SOLUTE CARRIER FAMILY 28 MEMBER 3"/>
    <property type="match status" value="1"/>
</dbReference>
<evidence type="ECO:0000256" key="22">
    <source>
        <dbReference type="PROSITE-ProRule" id="PRU00552"/>
    </source>
</evidence>
<feature type="transmembrane region" description="Helical" evidence="24">
    <location>
        <begin position="412"/>
        <end position="436"/>
    </location>
</feature>
<accession>A0A2T7P9N1</accession>
<evidence type="ECO:0000256" key="6">
    <source>
        <dbReference type="ARBA" id="ARBA00022664"/>
    </source>
</evidence>
<evidence type="ECO:0000256" key="4">
    <source>
        <dbReference type="ARBA" id="ARBA00012552"/>
    </source>
</evidence>
<evidence type="ECO:0000256" key="3">
    <source>
        <dbReference type="ARBA" id="ARBA00009033"/>
    </source>
</evidence>
<evidence type="ECO:0000256" key="21">
    <source>
        <dbReference type="ARBA" id="ARBA00075448"/>
    </source>
</evidence>
<dbReference type="InterPro" id="IPR008276">
    <property type="entry name" value="C_nuclsd_transpt"/>
</dbReference>
<feature type="domain" description="Helicase C-terminal" evidence="26">
    <location>
        <begin position="1289"/>
        <end position="1450"/>
    </location>
</feature>
<dbReference type="CDD" id="cd18787">
    <property type="entry name" value="SF2_C_DEAD"/>
    <property type="match status" value="1"/>
</dbReference>
<dbReference type="InterPro" id="IPR002668">
    <property type="entry name" value="CNT_N_dom"/>
</dbReference>
<feature type="compositionally biased region" description="Basic and acidic residues" evidence="23">
    <location>
        <begin position="774"/>
        <end position="793"/>
    </location>
</feature>
<dbReference type="Gene3D" id="3.40.50.300">
    <property type="entry name" value="P-loop containing nucleotide triphosphate hydrolases"/>
    <property type="match status" value="2"/>
</dbReference>
<feature type="compositionally biased region" description="Basic residues" evidence="23">
    <location>
        <begin position="695"/>
        <end position="709"/>
    </location>
</feature>
<feature type="domain" description="DEAD-box RNA helicase Q" evidence="27">
    <location>
        <begin position="1043"/>
        <end position="1071"/>
    </location>
</feature>
<feature type="transmembrane region" description="Helical" evidence="24">
    <location>
        <begin position="629"/>
        <end position="652"/>
    </location>
</feature>
<evidence type="ECO:0000256" key="19">
    <source>
        <dbReference type="ARBA" id="ARBA00062365"/>
    </source>
</evidence>
<feature type="transmembrane region" description="Helical" evidence="24">
    <location>
        <begin position="182"/>
        <end position="201"/>
    </location>
</feature>
<dbReference type="PROSITE" id="PS00039">
    <property type="entry name" value="DEAD_ATP_HELICASE"/>
    <property type="match status" value="1"/>
</dbReference>
<feature type="transmembrane region" description="Helical" evidence="24">
    <location>
        <begin position="151"/>
        <end position="170"/>
    </location>
</feature>
<dbReference type="InterPro" id="IPR027417">
    <property type="entry name" value="P-loop_NTPase"/>
</dbReference>
<dbReference type="GO" id="GO:0003724">
    <property type="term" value="F:RNA helicase activity"/>
    <property type="evidence" value="ECO:0007669"/>
    <property type="project" value="UniProtKB-EC"/>
</dbReference>
<dbReference type="InterPro" id="IPR011642">
    <property type="entry name" value="Gate_dom"/>
</dbReference>
<comment type="similarity">
    <text evidence="3">Belongs to the concentrative nucleoside transporter (CNT) (TC 2.A.41) family.</text>
</comment>
<dbReference type="EMBL" id="PZQS01000005">
    <property type="protein sequence ID" value="PVD30127.1"/>
    <property type="molecule type" value="Genomic_DNA"/>
</dbReference>
<comment type="function">
    <text evidence="18">Involved in pre-mRNA splicing and its phosphorylated form (by SRPK2) is required for spliceosomal B complex formation. Independently of its spliceosome formation function, required for the suppression of incorrect R-loops formed during transcription; R-loops are composed of a DNA:RNA hybrid and the associated non-template single-stranded DNA.</text>
</comment>
<evidence type="ECO:0000256" key="12">
    <source>
        <dbReference type="ARBA" id="ARBA00022989"/>
    </source>
</evidence>
<dbReference type="GO" id="GO:0000398">
    <property type="term" value="P:mRNA splicing, via spliceosome"/>
    <property type="evidence" value="ECO:0007669"/>
    <property type="project" value="UniProtKB-ARBA"/>
</dbReference>
<dbReference type="GO" id="GO:0003676">
    <property type="term" value="F:nucleic acid binding"/>
    <property type="evidence" value="ECO:0007669"/>
    <property type="project" value="InterPro"/>
</dbReference>
<evidence type="ECO:0000256" key="14">
    <source>
        <dbReference type="ARBA" id="ARBA00023187"/>
    </source>
</evidence>
<evidence type="ECO:0000256" key="17">
    <source>
        <dbReference type="ARBA" id="ARBA00047984"/>
    </source>
</evidence>
<evidence type="ECO:0000256" key="20">
    <source>
        <dbReference type="ARBA" id="ARBA00072905"/>
    </source>
</evidence>
<comment type="catalytic activity">
    <reaction evidence="17">
        <text>ATP + H2O = ADP + phosphate + H(+)</text>
        <dbReference type="Rhea" id="RHEA:13065"/>
        <dbReference type="ChEBI" id="CHEBI:15377"/>
        <dbReference type="ChEBI" id="CHEBI:15378"/>
        <dbReference type="ChEBI" id="CHEBI:30616"/>
        <dbReference type="ChEBI" id="CHEBI:43474"/>
        <dbReference type="ChEBI" id="CHEBI:456216"/>
        <dbReference type="EC" id="3.6.4.13"/>
    </reaction>
</comment>
<evidence type="ECO:0000256" key="2">
    <source>
        <dbReference type="ARBA" id="ARBA00004651"/>
    </source>
</evidence>
<sequence length="1472" mass="166769">MEGKHVVWKIRKVVPSGKARPTHPPRLAAGVVLLPSGKARPTHPPRLFMPIRCVDRAGPSGACWVKTGENFMENGNNSNVVELLKWNSSGEQKMSVADDKNSNGVEIVDGKTDDDDEEEVVVTDDEDEGDACVVFRMLEFVRNALWTYRKFVKMTCCVIVFLLFLAYSGYCLYRNWGSEGGYRLLLLVCFVLYLTLGYRLVKPVVKVVTSVQVQPQRVKFLQKVFRWACYVAGCGGAVAYIAIDIAPRQPRNLLALGGIFSIVIIGFLISTNQRRVNWHAVFWGIALQFYFAIFLLRSPVGRDLFKWIGDRVMEFIHYTDSGSRFIFGEAFTMHRFIFQNMPAVIFLNSIIALGYYYGAIQAVIATFGKFLAICLRTTPIESVNAAANVFLGPAEAPLVIKPFIEKVTVSELFAVMTGGLASIAGAVLGTVASMGIPANHLLAANVMSAPAALALAKLICPQSRGDKILTGESAYKIDFGAYNNALEAVSRAAVEAVKIVATICANILVFIALLEFADRTVEWFGDQAGVPHLTLSRLLSYLFYPLAYLTATDTEDVFVIGRLIGVKILTNAQLAYMQAAQIANNTLTLTKYKELHPNGTWYYNGDDVILDAFNQTLTGGVMTERTLVLSTYILCGFSNFSAMGVTLGTISAMAPSRSRDVLRYLIRAGIAANLACILTGCVAEATYSEIDAKRDRSRSKERRERSRSKERKDRDVKDERRDRDERKHKRHRSKSRERERKRSRSKERRPIRSRSAERSKHGEGREKNRRRSRSPKDRDSGREKEIKEDEVLKKVPLSLEELLAKKKAEEAAQSKPKFLTKEERIAEALRKRQEAADLQRQKMEEERKKNIEFMKAGRDAVVDDYERERKERRERREKEQEDKEEPDKRRVDKDKEKESEAIKERYLGIIKKRKRVRRLNDRKFVFDWDVGDDTSNDYNNLYKDRHQVQFFGRGNVAGIDIKAQKKDQSKFYGELLEKRRTDAEKEQEKKRLKTVAKKEAKQKWDDRHWSEKSLDEMTERDWRIFREDYNISCKGGRIPNPIRYWRESKLSADISDVIEKVGYKDPTPIQMQAIPIGLQNRDIIGVAETGSGKTAAFLIPLLVWIQSLPKIVRLEDADQGPYAIILAPTRELAQQIEEETKKFGECLGIRVVSVIGGISREEQGFKLRQGCEIVIATPGRLIDVLENRYLVLSQCTYVVMDEADRMINMGFEPEVRKILDYLPVSNQKPDTEEAEDDSKMLENFHSKHKYRQTVMFTATMPPPVERLARTFLRRPCVVYIGNVGKPVERVEQIIYMVTESEKRKKLVEVLNAGLEPPIIIFVNQKKGADVLAKSLEKMGFNATTLHGGKGQEQREYALASVKGGAKDIMVATDVAGRGIDIKDVSLVINYDMARTIEDYTHRIGRTGRAGKEGTAITFVTKEDSAIFYDLKQLLLSSPVSTCPPELANHPDAQQKPGTVTQKKRKDEKVFIA</sequence>
<organism evidence="28 29">
    <name type="scientific">Pomacea canaliculata</name>
    <name type="common">Golden apple snail</name>
    <dbReference type="NCBI Taxonomy" id="400727"/>
    <lineage>
        <taxon>Eukaryota</taxon>
        <taxon>Metazoa</taxon>
        <taxon>Spiralia</taxon>
        <taxon>Lophotrochozoa</taxon>
        <taxon>Mollusca</taxon>
        <taxon>Gastropoda</taxon>
        <taxon>Caenogastropoda</taxon>
        <taxon>Architaenioglossa</taxon>
        <taxon>Ampullarioidea</taxon>
        <taxon>Ampullariidae</taxon>
        <taxon>Pomacea</taxon>
    </lineage>
</organism>
<dbReference type="Pfam" id="PF07662">
    <property type="entry name" value="Nucleos_tra2_C"/>
    <property type="match status" value="1"/>
</dbReference>
<evidence type="ECO:0000256" key="18">
    <source>
        <dbReference type="ARBA" id="ARBA00055288"/>
    </source>
</evidence>
<keyword evidence="29" id="KW-1185">Reference proteome</keyword>
<dbReference type="Pfam" id="PF25430">
    <property type="entry name" value="DDX23"/>
    <property type="match status" value="1"/>
</dbReference>
<name>A0A2T7P9N1_POMCA</name>
<feature type="transmembrane region" description="Helical" evidence="24">
    <location>
        <begin position="496"/>
        <end position="514"/>
    </location>
</feature>
<dbReference type="OrthoDB" id="196131at2759"/>
<dbReference type="SMART" id="SM00490">
    <property type="entry name" value="HELICc"/>
    <property type="match status" value="1"/>
</dbReference>
<evidence type="ECO:0000256" key="15">
    <source>
        <dbReference type="ARBA" id="ARBA00023242"/>
    </source>
</evidence>
<feature type="compositionally biased region" description="Basic and acidic residues" evidence="23">
    <location>
        <begin position="710"/>
        <end position="725"/>
    </location>
</feature>
<comment type="caution">
    <text evidence="28">The sequence shown here is derived from an EMBL/GenBank/DDBJ whole genome shotgun (WGS) entry which is preliminary data.</text>
</comment>
<evidence type="ECO:0000313" key="29">
    <source>
        <dbReference type="Proteomes" id="UP000245119"/>
    </source>
</evidence>
<proteinExistence type="inferred from homology"/>
<dbReference type="GO" id="GO:0005634">
    <property type="term" value="C:nucleus"/>
    <property type="evidence" value="ECO:0007669"/>
    <property type="project" value="UniProtKB-SubCell"/>
</dbReference>
<evidence type="ECO:0000256" key="11">
    <source>
        <dbReference type="ARBA" id="ARBA00022840"/>
    </source>
</evidence>
<dbReference type="Pfam" id="PF07670">
    <property type="entry name" value="Gate"/>
    <property type="match status" value="1"/>
</dbReference>
<comment type="similarity">
    <text evidence="16">Belongs to the DEAD box helicase family. DDX23/PRP28 subfamily.</text>
</comment>
<dbReference type="InterPro" id="IPR014014">
    <property type="entry name" value="RNA_helicase_DEAD_Q_motif"/>
</dbReference>
<evidence type="ECO:0000256" key="24">
    <source>
        <dbReference type="SAM" id="Phobius"/>
    </source>
</evidence>
<dbReference type="SUPFAM" id="SSF52540">
    <property type="entry name" value="P-loop containing nucleoside triphosphate hydrolases"/>
    <property type="match status" value="1"/>
</dbReference>
<keyword evidence="5" id="KW-1003">Cell membrane</keyword>
<keyword evidence="8" id="KW-0547">Nucleotide-binding</keyword>
<feature type="domain" description="Helicase ATP-binding" evidence="25">
    <location>
        <begin position="1074"/>
        <end position="1278"/>
    </location>
</feature>
<dbReference type="EC" id="3.6.4.13" evidence="4"/>
<dbReference type="Pfam" id="PF01773">
    <property type="entry name" value="Nucleos_tra2_N"/>
    <property type="match status" value="1"/>
</dbReference>
<keyword evidence="9" id="KW-0378">Hydrolase</keyword>
<dbReference type="Proteomes" id="UP000245119">
    <property type="component" value="Linkage Group LG5"/>
</dbReference>
<reference evidence="28 29" key="1">
    <citation type="submission" date="2018-04" db="EMBL/GenBank/DDBJ databases">
        <title>The genome of golden apple snail Pomacea canaliculata provides insight into stress tolerance and invasive adaptation.</title>
        <authorList>
            <person name="Liu C."/>
            <person name="Liu B."/>
            <person name="Ren Y."/>
            <person name="Zhang Y."/>
            <person name="Wang H."/>
            <person name="Li S."/>
            <person name="Jiang F."/>
            <person name="Yin L."/>
            <person name="Zhang G."/>
            <person name="Qian W."/>
            <person name="Fan W."/>
        </authorList>
    </citation>
    <scope>NUCLEOTIDE SEQUENCE [LARGE SCALE GENOMIC DNA]</scope>
    <source>
        <strain evidence="28">SZHN2017</strain>
        <tissue evidence="28">Muscle</tissue>
    </source>
</reference>
<keyword evidence="13 24" id="KW-0472">Membrane</keyword>
<keyword evidence="14" id="KW-0508">mRNA splicing</keyword>
<evidence type="ECO:0000256" key="13">
    <source>
        <dbReference type="ARBA" id="ARBA00023136"/>
    </source>
</evidence>
<dbReference type="Pfam" id="PF00270">
    <property type="entry name" value="DEAD"/>
    <property type="match status" value="1"/>
</dbReference>
<dbReference type="STRING" id="400727.A0A2T7P9N1"/>
<dbReference type="PROSITE" id="PS51194">
    <property type="entry name" value="HELICASE_CTER"/>
    <property type="match status" value="1"/>
</dbReference>
<comment type="subcellular location">
    <subcellularLocation>
        <location evidence="2">Cell membrane</location>
        <topology evidence="2">Multi-pass membrane protein</topology>
    </subcellularLocation>
    <subcellularLocation>
        <location evidence="1">Nucleus</location>
    </subcellularLocation>
</comment>
<keyword evidence="15" id="KW-0539">Nucleus</keyword>
<feature type="region of interest" description="Disordered" evidence="23">
    <location>
        <begin position="1444"/>
        <end position="1472"/>
    </location>
</feature>
<evidence type="ECO:0000256" key="9">
    <source>
        <dbReference type="ARBA" id="ARBA00022801"/>
    </source>
</evidence>
<dbReference type="PANTHER" id="PTHR10590">
    <property type="entry name" value="SODIUM/NUCLEOSIDE COTRANSPORTER"/>
    <property type="match status" value="1"/>
</dbReference>
<dbReference type="FunFam" id="3.40.50.300:FF:000322">
    <property type="entry name" value="probable ATP-dependent RNA helicase DDX23"/>
    <property type="match status" value="1"/>
</dbReference>
<dbReference type="CDD" id="cd17945">
    <property type="entry name" value="DEADc_DDX23"/>
    <property type="match status" value="1"/>
</dbReference>
<keyword evidence="11" id="KW-0067">ATP-binding</keyword>
<evidence type="ECO:0000256" key="10">
    <source>
        <dbReference type="ARBA" id="ARBA00022806"/>
    </source>
</evidence>
<feature type="compositionally biased region" description="Basic and acidic residues" evidence="23">
    <location>
        <begin position="748"/>
        <end position="766"/>
    </location>
</feature>
<dbReference type="PROSITE" id="PS51192">
    <property type="entry name" value="HELICASE_ATP_BIND_1"/>
    <property type="match status" value="1"/>
</dbReference>
<feature type="compositionally biased region" description="Basic residues" evidence="23">
    <location>
        <begin position="726"/>
        <end position="747"/>
    </location>
</feature>
<evidence type="ECO:0000256" key="16">
    <source>
        <dbReference type="ARBA" id="ARBA00037954"/>
    </source>
</evidence>
<gene>
    <name evidence="28" type="ORF">C0Q70_09389</name>
</gene>
<dbReference type="GO" id="GO:0005415">
    <property type="term" value="F:nucleoside:sodium symporter activity"/>
    <property type="evidence" value="ECO:0007669"/>
    <property type="project" value="TreeGrafter"/>
</dbReference>
<evidence type="ECO:0000259" key="25">
    <source>
        <dbReference type="PROSITE" id="PS51192"/>
    </source>
</evidence>